<dbReference type="Pfam" id="PF19853">
    <property type="entry name" value="DUF6328"/>
    <property type="match status" value="1"/>
</dbReference>
<accession>A0ABW6RUJ1</accession>
<keyword evidence="1" id="KW-0472">Membrane</keyword>
<sequence length="168" mass="18499">MARDDYDEAAPDSQWDRRVRGETGPEQLDRNLTGLLQELRVVQTGVQLLTGFLLTLPFQARFESVSVAMRVVYLVVVVASIAATVFLTAPVAAHRLLFRRHRLESVVAAAHYYALTGLLLLGVALTGVAVLIFDTVVGPVAGVIAGVGFAALFTGLWVVYPWWQRRHR</sequence>
<evidence type="ECO:0000313" key="2">
    <source>
        <dbReference type="EMBL" id="MFF3567662.1"/>
    </source>
</evidence>
<organism evidence="2 3">
    <name type="scientific">Nocardia jiangxiensis</name>
    <dbReference type="NCBI Taxonomy" id="282685"/>
    <lineage>
        <taxon>Bacteria</taxon>
        <taxon>Bacillati</taxon>
        <taxon>Actinomycetota</taxon>
        <taxon>Actinomycetes</taxon>
        <taxon>Mycobacteriales</taxon>
        <taxon>Nocardiaceae</taxon>
        <taxon>Nocardia</taxon>
    </lineage>
</organism>
<protein>
    <submittedName>
        <fullName evidence="2">DUF6328 family protein</fullName>
    </submittedName>
</protein>
<keyword evidence="1" id="KW-1133">Transmembrane helix</keyword>
<evidence type="ECO:0000313" key="3">
    <source>
        <dbReference type="Proteomes" id="UP001601992"/>
    </source>
</evidence>
<feature type="transmembrane region" description="Helical" evidence="1">
    <location>
        <begin position="139"/>
        <end position="163"/>
    </location>
</feature>
<keyword evidence="1" id="KW-0812">Transmembrane</keyword>
<feature type="transmembrane region" description="Helical" evidence="1">
    <location>
        <begin position="112"/>
        <end position="133"/>
    </location>
</feature>
<dbReference type="InterPro" id="IPR046291">
    <property type="entry name" value="DUF6328"/>
</dbReference>
<evidence type="ECO:0000256" key="1">
    <source>
        <dbReference type="SAM" id="Phobius"/>
    </source>
</evidence>
<proteinExistence type="predicted"/>
<dbReference type="Proteomes" id="UP001601992">
    <property type="component" value="Unassembled WGS sequence"/>
</dbReference>
<gene>
    <name evidence="2" type="ORF">ACFYXQ_07730</name>
</gene>
<comment type="caution">
    <text evidence="2">The sequence shown here is derived from an EMBL/GenBank/DDBJ whole genome shotgun (WGS) entry which is preliminary data.</text>
</comment>
<reference evidence="2 3" key="1">
    <citation type="submission" date="2024-10" db="EMBL/GenBank/DDBJ databases">
        <title>The Natural Products Discovery Center: Release of the First 8490 Sequenced Strains for Exploring Actinobacteria Biosynthetic Diversity.</title>
        <authorList>
            <person name="Kalkreuter E."/>
            <person name="Kautsar S.A."/>
            <person name="Yang D."/>
            <person name="Bader C.D."/>
            <person name="Teijaro C.N."/>
            <person name="Fluegel L."/>
            <person name="Davis C.M."/>
            <person name="Simpson J.R."/>
            <person name="Lauterbach L."/>
            <person name="Steele A.D."/>
            <person name="Gui C."/>
            <person name="Meng S."/>
            <person name="Li G."/>
            <person name="Viehrig K."/>
            <person name="Ye F."/>
            <person name="Su P."/>
            <person name="Kiefer A.F."/>
            <person name="Nichols A."/>
            <person name="Cepeda A.J."/>
            <person name="Yan W."/>
            <person name="Fan B."/>
            <person name="Jiang Y."/>
            <person name="Adhikari A."/>
            <person name="Zheng C.-J."/>
            <person name="Schuster L."/>
            <person name="Cowan T.M."/>
            <person name="Smanski M.J."/>
            <person name="Chevrette M.G."/>
            <person name="De Carvalho L.P.S."/>
            <person name="Shen B."/>
        </authorList>
    </citation>
    <scope>NUCLEOTIDE SEQUENCE [LARGE SCALE GENOMIC DNA]</scope>
    <source>
        <strain evidence="2 3">NPDC002593</strain>
    </source>
</reference>
<name>A0ABW6RUJ1_9NOCA</name>
<dbReference type="EMBL" id="JBIAQY010000002">
    <property type="protein sequence ID" value="MFF3567662.1"/>
    <property type="molecule type" value="Genomic_DNA"/>
</dbReference>
<dbReference type="RefSeq" id="WP_040831968.1">
    <property type="nucleotide sequence ID" value="NZ_JBIAQY010000002.1"/>
</dbReference>
<feature type="transmembrane region" description="Helical" evidence="1">
    <location>
        <begin position="71"/>
        <end position="92"/>
    </location>
</feature>
<keyword evidence="3" id="KW-1185">Reference proteome</keyword>